<dbReference type="PANTHER" id="PTHR10166">
    <property type="entry name" value="VOLTAGE-DEPENDENT CALCIUM CHANNEL SUBUNIT ALPHA-2/DELTA-RELATED"/>
    <property type="match status" value="1"/>
</dbReference>
<keyword evidence="9" id="KW-0851">Voltage-gated channel</keyword>
<evidence type="ECO:0000256" key="9">
    <source>
        <dbReference type="ARBA" id="ARBA00022882"/>
    </source>
</evidence>
<dbReference type="Gene3D" id="3.40.50.410">
    <property type="entry name" value="von Willebrand factor, type A domain"/>
    <property type="match status" value="1"/>
</dbReference>
<feature type="domain" description="VWFA" evidence="17">
    <location>
        <begin position="258"/>
        <end position="456"/>
    </location>
</feature>
<evidence type="ECO:0000256" key="5">
    <source>
        <dbReference type="ARBA" id="ARBA00022692"/>
    </source>
</evidence>
<dbReference type="SUPFAM" id="SSF53300">
    <property type="entry name" value="vWA-like"/>
    <property type="match status" value="1"/>
</dbReference>
<keyword evidence="19" id="KW-1185">Reference proteome</keyword>
<protein>
    <submittedName>
        <fullName evidence="18">(diamondback moth) hypothetical protein</fullName>
    </submittedName>
</protein>
<dbReference type="Gene3D" id="3.30.450.20">
    <property type="entry name" value="PAS domain"/>
    <property type="match status" value="1"/>
</dbReference>
<dbReference type="PROSITE" id="PS50234">
    <property type="entry name" value="VWFA"/>
    <property type="match status" value="1"/>
</dbReference>
<dbReference type="InterPro" id="IPR013608">
    <property type="entry name" value="VWA_N"/>
</dbReference>
<evidence type="ECO:0000256" key="16">
    <source>
        <dbReference type="SAM" id="SignalP"/>
    </source>
</evidence>
<evidence type="ECO:0000256" key="12">
    <source>
        <dbReference type="ARBA" id="ARBA00023136"/>
    </source>
</evidence>
<dbReference type="EMBL" id="CAJHNJ030000109">
    <property type="protein sequence ID" value="CAG9135669.1"/>
    <property type="molecule type" value="Genomic_DNA"/>
</dbReference>
<evidence type="ECO:0000256" key="7">
    <source>
        <dbReference type="ARBA" id="ARBA00022729"/>
    </source>
</evidence>
<keyword evidence="2" id="KW-0813">Transport</keyword>
<evidence type="ECO:0000256" key="6">
    <source>
        <dbReference type="ARBA" id="ARBA00022723"/>
    </source>
</evidence>
<comment type="subcellular location">
    <subcellularLocation>
        <location evidence="1">Membrane</location>
        <topology evidence="1">Single-pass type I membrane protein</topology>
    </subcellularLocation>
</comment>
<dbReference type="Proteomes" id="UP000653454">
    <property type="component" value="Unassembled WGS sequence"/>
</dbReference>
<feature type="signal peptide" evidence="16">
    <location>
        <begin position="1"/>
        <end position="20"/>
    </location>
</feature>
<dbReference type="Pfam" id="PF08399">
    <property type="entry name" value="VWA_N"/>
    <property type="match status" value="1"/>
</dbReference>
<keyword evidence="5" id="KW-0812">Transmembrane</keyword>
<dbReference type="Pfam" id="PF08473">
    <property type="entry name" value="VGCC_alpha2"/>
    <property type="match status" value="1"/>
</dbReference>
<keyword evidence="3" id="KW-0109">Calcium transport</keyword>
<keyword evidence="10" id="KW-1133">Transmembrane helix</keyword>
<evidence type="ECO:0000256" key="3">
    <source>
        <dbReference type="ARBA" id="ARBA00022568"/>
    </source>
</evidence>
<evidence type="ECO:0000259" key="17">
    <source>
        <dbReference type="PROSITE" id="PS50234"/>
    </source>
</evidence>
<dbReference type="PANTHER" id="PTHR10166:SF31">
    <property type="entry name" value="CA[2+] CHANNEL MUSCLE-SPECIFIC ALPHA2_DELTA SUBUNIT, ISOFORM A"/>
    <property type="match status" value="1"/>
</dbReference>
<evidence type="ECO:0000256" key="4">
    <source>
        <dbReference type="ARBA" id="ARBA00022673"/>
    </source>
</evidence>
<keyword evidence="6" id="KW-0479">Metal-binding</keyword>
<reference evidence="18" key="1">
    <citation type="submission" date="2020-11" db="EMBL/GenBank/DDBJ databases">
        <authorList>
            <person name="Whiteford S."/>
        </authorList>
    </citation>
    <scope>NUCLEOTIDE SEQUENCE</scope>
</reference>
<feature type="chain" id="PRO_5035794313" evidence="16">
    <location>
        <begin position="21"/>
        <end position="1267"/>
    </location>
</feature>
<evidence type="ECO:0000256" key="11">
    <source>
        <dbReference type="ARBA" id="ARBA00023065"/>
    </source>
</evidence>
<name>A0A8S4G666_PLUXY</name>
<evidence type="ECO:0000256" key="2">
    <source>
        <dbReference type="ARBA" id="ARBA00022448"/>
    </source>
</evidence>
<keyword evidence="15" id="KW-0407">Ion channel</keyword>
<dbReference type="GO" id="GO:0005891">
    <property type="term" value="C:voltage-gated calcium channel complex"/>
    <property type="evidence" value="ECO:0007669"/>
    <property type="project" value="TreeGrafter"/>
</dbReference>
<accession>A0A8S4G666</accession>
<dbReference type="GO" id="GO:0005245">
    <property type="term" value="F:voltage-gated calcium channel activity"/>
    <property type="evidence" value="ECO:0007669"/>
    <property type="project" value="TreeGrafter"/>
</dbReference>
<evidence type="ECO:0000256" key="15">
    <source>
        <dbReference type="ARBA" id="ARBA00023303"/>
    </source>
</evidence>
<evidence type="ECO:0000313" key="19">
    <source>
        <dbReference type="Proteomes" id="UP000653454"/>
    </source>
</evidence>
<dbReference type="GO" id="GO:0046872">
    <property type="term" value="F:metal ion binding"/>
    <property type="evidence" value="ECO:0007669"/>
    <property type="project" value="UniProtKB-KW"/>
</dbReference>
<sequence length="1267" mass="143739">MRGCVWACVVALALLPAARAHSQATADNLLIVKKWAQTIGEELWGLSESLTKSDEIRIKYKQMNASVKKKDGKQILESSLKSVSAMLTRKINAVKCIHAVATELAKQHNYSEIRDPDFDFDYCSAKYSTFITENGEELPINDPPKFAINNTHYNTVHLEKDSHFYNISVNTTTSCVHVPTNIYYRERDALNAILWTKGLNEIFTRNYESDPSLSWQYFGSSHGIMRFYPAMPWNMRETDTYDCRVKSWYIEAATCSKDVIILFDVSGSMTGFKNYVARRTLRSLLDTLSNNDYVNVYSFKKETKEVVACFVDLVQATPENLESIKNTLEPDEETGVHKDKLEGYANLTIAYITAFKKLKERRSHCNVSSTQGCNQLVMVITDYVPGNLTEVFEEHNRETVGNKTYIPVRVFTYLIGKEVTNVRETQWMACLNRGYFVHIHSVEEVQQQVLKYINVIARPMILANEEPPPTWTHANIDHTRTITWNVSGDVWKPDEDKLVTSVAIPAFDMKYNDLNNDAILLGVAGTDVPIDSLAKLAQPHQLGVNGYSFIVSNNGYLLLHPLLIATINGRLQKNYNSVDFVEVEQVDDGKGPRELGDKITRLRESLVNGTDGNMTAVEVLYHYDSMRSVGSNVTYTGGDKITRLRESLVNGTDGNMTAVEVLYHYDSMRRIARVKHDYFFNKLNDTPFSMGISLPRGYGDTELLLKDNPLEAKQGMELIGVNVTSYFNYTFRIHPDWVYCKYHYLEGHESNNAEIEMWKFLANISKNEIDITKKQYNEDYTEKAKEKFNVDTHCGNTSIGKDDYYCNEDLVKQLVFDAKLTDPYFRTWKALDFERELAKKYDVSVRFIATASGLTRWHYVREEDSDKNEIVREDGTREKKFKGEVFGDNHNFNSIEETWYKAAVLQHMINKESLVIATPLPVLDDTIQDEPSVENEEGDITITASYAIFYKDGNSETPASVVGFQFSYLNFISRFLSITNKTEGLSCDGKVYDCYIVDSSGYIVLSLEKAEVGQFFGVVQPYVMQSFLDTGVFEHVEVFNYQALCPVSTLSKEPSHAWSMTSPFSIIGSFIRWLLVEAVIMMSSVYDQGTNAFVIGEYDDYYILNTDNAEEDVNSTATPAAENETVSAKEPAPSFSCDHQIILYILNQQHFEDEIATSSENVECHPPYWASYVTKTNLLLAVVRRVDAAEFAECPAAPSTHPVPTSNSTTSSDPCHKLDLGRLHRRRLEGCFTYHDDEARITACGLGSRQRASLVVLALAVAARLFY</sequence>
<dbReference type="AlphaFoldDB" id="A0A8S4G666"/>
<evidence type="ECO:0000256" key="8">
    <source>
        <dbReference type="ARBA" id="ARBA00022837"/>
    </source>
</evidence>
<comment type="caution">
    <text evidence="18">The sequence shown here is derived from an EMBL/GenBank/DDBJ whole genome shotgun (WGS) entry which is preliminary data.</text>
</comment>
<gene>
    <name evidence="18" type="ORF">PLXY2_LOCUS13915</name>
</gene>
<evidence type="ECO:0000256" key="1">
    <source>
        <dbReference type="ARBA" id="ARBA00004479"/>
    </source>
</evidence>
<evidence type="ECO:0000313" key="18">
    <source>
        <dbReference type="EMBL" id="CAG9135669.1"/>
    </source>
</evidence>
<organism evidence="18 19">
    <name type="scientific">Plutella xylostella</name>
    <name type="common">Diamondback moth</name>
    <name type="synonym">Plutella maculipennis</name>
    <dbReference type="NCBI Taxonomy" id="51655"/>
    <lineage>
        <taxon>Eukaryota</taxon>
        <taxon>Metazoa</taxon>
        <taxon>Ecdysozoa</taxon>
        <taxon>Arthropoda</taxon>
        <taxon>Hexapoda</taxon>
        <taxon>Insecta</taxon>
        <taxon>Pterygota</taxon>
        <taxon>Neoptera</taxon>
        <taxon>Endopterygota</taxon>
        <taxon>Lepidoptera</taxon>
        <taxon>Glossata</taxon>
        <taxon>Ditrysia</taxon>
        <taxon>Yponomeutoidea</taxon>
        <taxon>Plutellidae</taxon>
        <taxon>Plutella</taxon>
    </lineage>
</organism>
<keyword evidence="14" id="KW-0325">Glycoprotein</keyword>
<dbReference type="SMART" id="SM00327">
    <property type="entry name" value="VWA"/>
    <property type="match status" value="1"/>
</dbReference>
<keyword evidence="11" id="KW-0406">Ion transport</keyword>
<dbReference type="InterPro" id="IPR002035">
    <property type="entry name" value="VWF_A"/>
</dbReference>
<keyword evidence="13" id="KW-1015">Disulfide bond</keyword>
<dbReference type="InterPro" id="IPR051173">
    <property type="entry name" value="Ca_channel_alpha-2/delta"/>
</dbReference>
<dbReference type="InterPro" id="IPR036465">
    <property type="entry name" value="vWFA_dom_sf"/>
</dbReference>
<keyword evidence="7 16" id="KW-0732">Signal</keyword>
<keyword evidence="12" id="KW-0472">Membrane</keyword>
<dbReference type="InterPro" id="IPR013680">
    <property type="entry name" value="VDCC_a2/dsu"/>
</dbReference>
<evidence type="ECO:0000256" key="14">
    <source>
        <dbReference type="ARBA" id="ARBA00023180"/>
    </source>
</evidence>
<evidence type="ECO:0000256" key="10">
    <source>
        <dbReference type="ARBA" id="ARBA00022989"/>
    </source>
</evidence>
<proteinExistence type="predicted"/>
<keyword evidence="8" id="KW-0106">Calcium</keyword>
<evidence type="ECO:0000256" key="13">
    <source>
        <dbReference type="ARBA" id="ARBA00023157"/>
    </source>
</evidence>
<keyword evidence="4" id="KW-0107">Calcium channel</keyword>